<reference evidence="1 2" key="1">
    <citation type="submission" date="2021-01" db="EMBL/GenBank/DDBJ databases">
        <title>Whole genome shotgun sequence of Cellulomonas phragmiteti NBRC 110785.</title>
        <authorList>
            <person name="Komaki H."/>
            <person name="Tamura T."/>
        </authorList>
    </citation>
    <scope>NUCLEOTIDE SEQUENCE [LARGE SCALE GENOMIC DNA]</scope>
    <source>
        <strain evidence="1 2">NBRC 110785</strain>
    </source>
</reference>
<name>A0ABQ4DGR3_9CELL</name>
<dbReference type="RefSeq" id="WP_203670557.1">
    <property type="nucleotide sequence ID" value="NZ_BONP01000001.1"/>
</dbReference>
<evidence type="ECO:0000313" key="1">
    <source>
        <dbReference type="EMBL" id="GIG38515.1"/>
    </source>
</evidence>
<organism evidence="1 2">
    <name type="scientific">Cellulomonas phragmiteti</name>
    <dbReference type="NCBI Taxonomy" id="478780"/>
    <lineage>
        <taxon>Bacteria</taxon>
        <taxon>Bacillati</taxon>
        <taxon>Actinomycetota</taxon>
        <taxon>Actinomycetes</taxon>
        <taxon>Micrococcales</taxon>
        <taxon>Cellulomonadaceae</taxon>
        <taxon>Cellulomonas</taxon>
    </lineage>
</organism>
<sequence>MLVVAALVPDTVLLLAGAAGRGPDDATLVALRTSALAAVARAVAGATRTVVVAPGAVTRSVAGPVRAGAAAAGVPDHLLVGGATDVLLVPAAGAAPALPGAPGSGTVVGLRLALAAGAAPAGLHLLEVAPGEPAELRALGAATTSSGPTALVVVGSGSARHGDGAPLPADDEATTVDGALLAACTSGGRAARDALADLDAGVARRLAATGWAPWQVLVGALDATGQGADLAGPELLHASVLRGAAHAAVVWAVAP</sequence>
<dbReference type="Proteomes" id="UP000614741">
    <property type="component" value="Unassembled WGS sequence"/>
</dbReference>
<protein>
    <submittedName>
        <fullName evidence="1">Uncharacterized protein</fullName>
    </submittedName>
</protein>
<gene>
    <name evidence="1" type="ORF">Cph01nite_02770</name>
</gene>
<keyword evidence="2" id="KW-1185">Reference proteome</keyword>
<evidence type="ECO:0000313" key="2">
    <source>
        <dbReference type="Proteomes" id="UP000614741"/>
    </source>
</evidence>
<dbReference type="Gene3D" id="3.40.830.10">
    <property type="entry name" value="LigB-like"/>
    <property type="match status" value="1"/>
</dbReference>
<comment type="caution">
    <text evidence="1">The sequence shown here is derived from an EMBL/GenBank/DDBJ whole genome shotgun (WGS) entry which is preliminary data.</text>
</comment>
<dbReference type="EMBL" id="BONP01000001">
    <property type="protein sequence ID" value="GIG38515.1"/>
    <property type="molecule type" value="Genomic_DNA"/>
</dbReference>
<proteinExistence type="predicted"/>
<accession>A0ABQ4DGR3</accession>